<dbReference type="InterPro" id="IPR017853">
    <property type="entry name" value="GH"/>
</dbReference>
<dbReference type="SUPFAM" id="SSF51445">
    <property type="entry name" value="(Trans)glycosidases"/>
    <property type="match status" value="3"/>
</dbReference>
<accession>A0A151PA27</accession>
<dbReference type="STRING" id="8496.A0A151PA27"/>
<dbReference type="GO" id="GO:0005975">
    <property type="term" value="P:carbohydrate metabolic process"/>
    <property type="evidence" value="ECO:0007669"/>
    <property type="project" value="InterPro"/>
</dbReference>
<evidence type="ECO:0008006" key="4">
    <source>
        <dbReference type="Google" id="ProtNLM"/>
    </source>
</evidence>
<dbReference type="PANTHER" id="PTHR10353">
    <property type="entry name" value="GLYCOSYL HYDROLASE"/>
    <property type="match status" value="1"/>
</dbReference>
<protein>
    <recommendedName>
        <fullName evidence="4">Beta-klotho</fullName>
    </recommendedName>
</protein>
<proteinExistence type="inferred from homology"/>
<dbReference type="EMBL" id="AKHW03000533">
    <property type="protein sequence ID" value="KYO45898.1"/>
    <property type="molecule type" value="Genomic_DNA"/>
</dbReference>
<sequence>MHAPGEKGKIAAVYSVGHNLIKAHAKVWHNYNRHFRPYQQGVVSIVLGSHWIEPNRSQDVLDINNCQQSMERVLGWFAKPIHGDGDYPEEMKNKLHSFLPSFTEAEKNYVKGTADFFAFSFGPNNFKPPTTLAKMGQNLSLNLRGILKWIKLEYTNPRILIAENGWFTDSHVKTEDTTAIYMMKNFINKVLQAIKYDGISVFGYTAWSLLDGFEWQHAYNTRRGLFYVDFDSEQKERIPKSSALYYKQIIQDNGFFLKESPQGLQSQFSCDFSWGITESVLKAELVASSPQFCDPNLYIWNVTGDGLLHQVKGVKLKTRPAQCTDFVSIKKQLDRLEKLKVTHYRFALDWSLILPNGDLSAINRFVIHELQNGSQYEFDRDVQFLQDITCLSSPSRLAVVPWGIRKVLQWIKKNYGDIDVYITANGIDDQSLDNDELRNYYLRKYTQEVLKAYHIDKVKIRGYYAFKLTEEKLKPRFGFFTSDSKAKASVQFYNHLISRNGFPAEYSTFSYKSSKPSSQWEAKYIHQAHLMACVATKAAALSLSNYHLHDFASLAK</sequence>
<organism evidence="2 3">
    <name type="scientific">Alligator mississippiensis</name>
    <name type="common">American alligator</name>
    <dbReference type="NCBI Taxonomy" id="8496"/>
    <lineage>
        <taxon>Eukaryota</taxon>
        <taxon>Metazoa</taxon>
        <taxon>Chordata</taxon>
        <taxon>Craniata</taxon>
        <taxon>Vertebrata</taxon>
        <taxon>Euteleostomi</taxon>
        <taxon>Archelosauria</taxon>
        <taxon>Archosauria</taxon>
        <taxon>Crocodylia</taxon>
        <taxon>Alligatoridae</taxon>
        <taxon>Alligatorinae</taxon>
        <taxon>Alligator</taxon>
    </lineage>
</organism>
<keyword evidence="3" id="KW-1185">Reference proteome</keyword>
<dbReference type="PRINTS" id="PR00131">
    <property type="entry name" value="GLHYDRLASE1"/>
</dbReference>
<dbReference type="Pfam" id="PF00232">
    <property type="entry name" value="Glyco_hydro_1"/>
    <property type="match status" value="3"/>
</dbReference>
<name>A0A151PA27_ALLMI</name>
<reference evidence="2 3" key="1">
    <citation type="journal article" date="2012" name="Genome Biol.">
        <title>Sequencing three crocodilian genomes to illuminate the evolution of archosaurs and amniotes.</title>
        <authorList>
            <person name="St John J.A."/>
            <person name="Braun E.L."/>
            <person name="Isberg S.R."/>
            <person name="Miles L.G."/>
            <person name="Chong A.Y."/>
            <person name="Gongora J."/>
            <person name="Dalzell P."/>
            <person name="Moran C."/>
            <person name="Bed'hom B."/>
            <person name="Abzhanov A."/>
            <person name="Burgess S.C."/>
            <person name="Cooksey A.M."/>
            <person name="Castoe T.A."/>
            <person name="Crawford N.G."/>
            <person name="Densmore L.D."/>
            <person name="Drew J.C."/>
            <person name="Edwards S.V."/>
            <person name="Faircloth B.C."/>
            <person name="Fujita M.K."/>
            <person name="Greenwold M.J."/>
            <person name="Hoffmann F.G."/>
            <person name="Howard J.M."/>
            <person name="Iguchi T."/>
            <person name="Janes D.E."/>
            <person name="Khan S.Y."/>
            <person name="Kohno S."/>
            <person name="de Koning A.J."/>
            <person name="Lance S.L."/>
            <person name="McCarthy F.M."/>
            <person name="McCormack J.E."/>
            <person name="Merchant M.E."/>
            <person name="Peterson D.G."/>
            <person name="Pollock D.D."/>
            <person name="Pourmand N."/>
            <person name="Raney B.J."/>
            <person name="Roessler K.A."/>
            <person name="Sanford J.R."/>
            <person name="Sawyer R.H."/>
            <person name="Schmidt C.J."/>
            <person name="Triplett E.W."/>
            <person name="Tuberville T.D."/>
            <person name="Venegas-Anaya M."/>
            <person name="Howard J.T."/>
            <person name="Jarvis E.D."/>
            <person name="Guillette L.J.Jr."/>
            <person name="Glenn T.C."/>
            <person name="Green R.E."/>
            <person name="Ray D.A."/>
        </authorList>
    </citation>
    <scope>NUCLEOTIDE SEQUENCE [LARGE SCALE GENOMIC DNA]</scope>
    <source>
        <strain evidence="2">KSC_2009_1</strain>
    </source>
</reference>
<dbReference type="Proteomes" id="UP000050525">
    <property type="component" value="Unassembled WGS sequence"/>
</dbReference>
<gene>
    <name evidence="2" type="ORF">Y1Q_0021522</name>
</gene>
<dbReference type="Gene3D" id="3.20.20.80">
    <property type="entry name" value="Glycosidases"/>
    <property type="match status" value="3"/>
</dbReference>
<comment type="caution">
    <text evidence="2">The sequence shown here is derived from an EMBL/GenBank/DDBJ whole genome shotgun (WGS) entry which is preliminary data.</text>
</comment>
<evidence type="ECO:0000313" key="2">
    <source>
        <dbReference type="EMBL" id="KYO45898.1"/>
    </source>
</evidence>
<dbReference type="InterPro" id="IPR001360">
    <property type="entry name" value="Glyco_hydro_1"/>
</dbReference>
<comment type="similarity">
    <text evidence="1">Belongs to the glycosyl hydrolase 1 family.</text>
</comment>
<evidence type="ECO:0000256" key="1">
    <source>
        <dbReference type="RuleBase" id="RU003690"/>
    </source>
</evidence>
<dbReference type="GO" id="GO:0004553">
    <property type="term" value="F:hydrolase activity, hydrolyzing O-glycosyl compounds"/>
    <property type="evidence" value="ECO:0007669"/>
    <property type="project" value="InterPro"/>
</dbReference>
<dbReference type="PANTHER" id="PTHR10353:SF68">
    <property type="entry name" value="BETA-KLOTHO"/>
    <property type="match status" value="1"/>
</dbReference>
<dbReference type="eggNOG" id="KOG0626">
    <property type="taxonomic scope" value="Eukaryota"/>
</dbReference>
<evidence type="ECO:0000313" key="3">
    <source>
        <dbReference type="Proteomes" id="UP000050525"/>
    </source>
</evidence>
<dbReference type="AlphaFoldDB" id="A0A151PA27"/>